<dbReference type="AlphaFoldDB" id="A0A520S314"/>
<dbReference type="NCBIfam" id="TIGR01352">
    <property type="entry name" value="tonB_Cterm"/>
    <property type="match status" value="1"/>
</dbReference>
<dbReference type="GO" id="GO:0016020">
    <property type="term" value="C:membrane"/>
    <property type="evidence" value="ECO:0007669"/>
    <property type="project" value="UniProtKB-SubCell"/>
</dbReference>
<dbReference type="Proteomes" id="UP000316199">
    <property type="component" value="Unassembled WGS sequence"/>
</dbReference>
<comment type="subcellular location">
    <subcellularLocation>
        <location evidence="1">Membrane</location>
        <topology evidence="1">Single-pass membrane protein</topology>
    </subcellularLocation>
</comment>
<evidence type="ECO:0000256" key="4">
    <source>
        <dbReference type="ARBA" id="ARBA00023136"/>
    </source>
</evidence>
<dbReference type="PROSITE" id="PS52015">
    <property type="entry name" value="TONB_CTD"/>
    <property type="match status" value="1"/>
</dbReference>
<dbReference type="Gene3D" id="3.30.2420.10">
    <property type="entry name" value="TonB"/>
    <property type="match status" value="1"/>
</dbReference>
<dbReference type="GO" id="GO:0055085">
    <property type="term" value="P:transmembrane transport"/>
    <property type="evidence" value="ECO:0007669"/>
    <property type="project" value="InterPro"/>
</dbReference>
<dbReference type="InterPro" id="IPR006260">
    <property type="entry name" value="TonB/TolA_C"/>
</dbReference>
<evidence type="ECO:0000259" key="6">
    <source>
        <dbReference type="PROSITE" id="PS52015"/>
    </source>
</evidence>
<dbReference type="InterPro" id="IPR037682">
    <property type="entry name" value="TonB_C"/>
</dbReference>
<feature type="domain" description="TonB C-terminal" evidence="6">
    <location>
        <begin position="39"/>
        <end position="128"/>
    </location>
</feature>
<feature type="chain" id="PRO_5022019862" evidence="5">
    <location>
        <begin position="28"/>
        <end position="128"/>
    </location>
</feature>
<evidence type="ECO:0000313" key="8">
    <source>
        <dbReference type="Proteomes" id="UP000316199"/>
    </source>
</evidence>
<evidence type="ECO:0000313" key="7">
    <source>
        <dbReference type="EMBL" id="RZO76860.1"/>
    </source>
</evidence>
<feature type="signal peptide" evidence="5">
    <location>
        <begin position="1"/>
        <end position="27"/>
    </location>
</feature>
<protein>
    <submittedName>
        <fullName evidence="7">TonB family protein</fullName>
    </submittedName>
</protein>
<evidence type="ECO:0000256" key="2">
    <source>
        <dbReference type="ARBA" id="ARBA00022692"/>
    </source>
</evidence>
<evidence type="ECO:0000256" key="5">
    <source>
        <dbReference type="SAM" id="SignalP"/>
    </source>
</evidence>
<accession>A0A520S314</accession>
<keyword evidence="3" id="KW-1133">Transmembrane helix</keyword>
<proteinExistence type="predicted"/>
<name>A0A520S314_9GAMM</name>
<organism evidence="7 8">
    <name type="scientific">OM182 bacterium</name>
    <dbReference type="NCBI Taxonomy" id="2510334"/>
    <lineage>
        <taxon>Bacteria</taxon>
        <taxon>Pseudomonadati</taxon>
        <taxon>Pseudomonadota</taxon>
        <taxon>Gammaproteobacteria</taxon>
        <taxon>OMG group</taxon>
        <taxon>OM182 clade</taxon>
    </lineage>
</organism>
<evidence type="ECO:0000256" key="1">
    <source>
        <dbReference type="ARBA" id="ARBA00004167"/>
    </source>
</evidence>
<keyword evidence="5" id="KW-0732">Signal</keyword>
<evidence type="ECO:0000256" key="3">
    <source>
        <dbReference type="ARBA" id="ARBA00022989"/>
    </source>
</evidence>
<sequence>MLRFKAVQRFQVVSLFLSMVIGSSTFADPSDTNSMTNYPSCPEKIEPDELPLFYPNLMAIDSTSGEVILRFVINKLGNTQNIVILSSSGGRNERAFRRSALKMVSERKYLPIKTACLHTETVSFDMGG</sequence>
<dbReference type="EMBL" id="SHAG01000007">
    <property type="protein sequence ID" value="RZO76860.1"/>
    <property type="molecule type" value="Genomic_DNA"/>
</dbReference>
<dbReference type="SUPFAM" id="SSF74653">
    <property type="entry name" value="TolA/TonB C-terminal domain"/>
    <property type="match status" value="1"/>
</dbReference>
<dbReference type="Pfam" id="PF03544">
    <property type="entry name" value="TonB_C"/>
    <property type="match status" value="1"/>
</dbReference>
<keyword evidence="2" id="KW-0812">Transmembrane</keyword>
<comment type="caution">
    <text evidence="7">The sequence shown here is derived from an EMBL/GenBank/DDBJ whole genome shotgun (WGS) entry which is preliminary data.</text>
</comment>
<gene>
    <name evidence="7" type="ORF">EVA68_03185</name>
</gene>
<reference evidence="7 8" key="1">
    <citation type="submission" date="2019-02" db="EMBL/GenBank/DDBJ databases">
        <title>Prokaryotic population dynamics and viral predation in marine succession experiment using metagenomics: the confinement effect.</title>
        <authorList>
            <person name="Haro-Moreno J.M."/>
            <person name="Rodriguez-Valera F."/>
            <person name="Lopez-Perez M."/>
        </authorList>
    </citation>
    <scope>NUCLEOTIDE SEQUENCE [LARGE SCALE GENOMIC DNA]</scope>
    <source>
        <strain evidence="7">MED-G157</strain>
    </source>
</reference>
<keyword evidence="4" id="KW-0472">Membrane</keyword>